<reference evidence="6 7" key="1">
    <citation type="submission" date="2019-03" db="EMBL/GenBank/DDBJ databases">
        <title>Metabolic potential of uncultured bacteria and archaea associated with petroleum seepage in deep-sea sediments.</title>
        <authorList>
            <person name="Dong X."/>
            <person name="Hubert C."/>
        </authorList>
    </citation>
    <scope>NUCLEOTIDE SEQUENCE [LARGE SCALE GENOMIC DNA]</scope>
    <source>
        <strain evidence="6">E44_bin18</strain>
    </source>
</reference>
<dbReference type="Pfam" id="PF01040">
    <property type="entry name" value="UbiA"/>
    <property type="match status" value="1"/>
</dbReference>
<accession>A0A523UMJ3</accession>
<feature type="transmembrane region" description="Helical" evidence="5">
    <location>
        <begin position="136"/>
        <end position="154"/>
    </location>
</feature>
<evidence type="ECO:0000313" key="6">
    <source>
        <dbReference type="EMBL" id="TET43756.1"/>
    </source>
</evidence>
<dbReference type="EMBL" id="SOJN01000148">
    <property type="protein sequence ID" value="TET43756.1"/>
    <property type="molecule type" value="Genomic_DNA"/>
</dbReference>
<dbReference type="CDD" id="cd13961">
    <property type="entry name" value="PT_UbiA_DGGGPS"/>
    <property type="match status" value="1"/>
</dbReference>
<evidence type="ECO:0000256" key="4">
    <source>
        <dbReference type="ARBA" id="ARBA00023136"/>
    </source>
</evidence>
<comment type="subcellular location">
    <subcellularLocation>
        <location evidence="1">Membrane</location>
        <topology evidence="1">Multi-pass membrane protein</topology>
    </subcellularLocation>
</comment>
<keyword evidence="3 5" id="KW-1133">Transmembrane helix</keyword>
<dbReference type="InterPro" id="IPR044878">
    <property type="entry name" value="UbiA_sf"/>
</dbReference>
<sequence>MRNDLRFADRIRGCLGIIRPVNVLIVGISVAIGSYLSGTLLALKVLLACVSAGMILGAGNAINDVSDSETDSINNPKRPIPSGLLTRRAASIIGVLLFSLGILLSWLISFSALLMAISCCALLVAYAVWLKRQGLWGNLLVSMLTALAFIYGGVAVRNPVGALFPAAFAFLFHLGREIVKDVADVKGDRSVQARTFPVLFGERAGVLLSAAVFALLILVTPLPFVFGLYGALYLIFVLVGVDLVVAVIVASLIARRSWMSTSRASTLLKMDMVAGLVALVVGRI</sequence>
<dbReference type="InterPro" id="IPR000537">
    <property type="entry name" value="UbiA_prenyltransferase"/>
</dbReference>
<dbReference type="PANTHER" id="PTHR42723">
    <property type="entry name" value="CHLOROPHYLL SYNTHASE"/>
    <property type="match status" value="1"/>
</dbReference>
<feature type="transmembrane region" description="Helical" evidence="5">
    <location>
        <begin position="232"/>
        <end position="254"/>
    </location>
</feature>
<dbReference type="Proteomes" id="UP000315525">
    <property type="component" value="Unassembled WGS sequence"/>
</dbReference>
<feature type="transmembrane region" description="Helical" evidence="5">
    <location>
        <begin position="204"/>
        <end position="226"/>
    </location>
</feature>
<dbReference type="Gene3D" id="1.10.357.140">
    <property type="entry name" value="UbiA prenyltransferase"/>
    <property type="match status" value="1"/>
</dbReference>
<dbReference type="PANTHER" id="PTHR42723:SF1">
    <property type="entry name" value="CHLOROPHYLL SYNTHASE, CHLOROPLASTIC"/>
    <property type="match status" value="1"/>
</dbReference>
<keyword evidence="4 5" id="KW-0472">Membrane</keyword>
<keyword evidence="2 5" id="KW-0812">Transmembrane</keyword>
<evidence type="ECO:0008006" key="8">
    <source>
        <dbReference type="Google" id="ProtNLM"/>
    </source>
</evidence>
<feature type="transmembrane region" description="Helical" evidence="5">
    <location>
        <begin position="160"/>
        <end position="179"/>
    </location>
</feature>
<name>A0A523UMJ3_UNCT6</name>
<evidence type="ECO:0000256" key="5">
    <source>
        <dbReference type="SAM" id="Phobius"/>
    </source>
</evidence>
<feature type="transmembrane region" description="Helical" evidence="5">
    <location>
        <begin position="84"/>
        <end position="104"/>
    </location>
</feature>
<gene>
    <name evidence="6" type="ORF">E3J62_12450</name>
</gene>
<dbReference type="InterPro" id="IPR050475">
    <property type="entry name" value="Prenyltransferase_related"/>
</dbReference>
<dbReference type="GO" id="GO:0016765">
    <property type="term" value="F:transferase activity, transferring alkyl or aryl (other than methyl) groups"/>
    <property type="evidence" value="ECO:0007669"/>
    <property type="project" value="InterPro"/>
</dbReference>
<organism evidence="6 7">
    <name type="scientific">candidate division TA06 bacterium</name>
    <dbReference type="NCBI Taxonomy" id="2250710"/>
    <lineage>
        <taxon>Bacteria</taxon>
        <taxon>Bacteria division TA06</taxon>
    </lineage>
</organism>
<protein>
    <recommendedName>
        <fullName evidence="8">Geranylgeranylglycerol-phosphate geranylgeranyltransferase</fullName>
    </recommendedName>
</protein>
<evidence type="ECO:0000313" key="7">
    <source>
        <dbReference type="Proteomes" id="UP000315525"/>
    </source>
</evidence>
<comment type="caution">
    <text evidence="6">The sequence shown here is derived from an EMBL/GenBank/DDBJ whole genome shotgun (WGS) entry which is preliminary data.</text>
</comment>
<feature type="transmembrane region" description="Helical" evidence="5">
    <location>
        <begin position="12"/>
        <end position="35"/>
    </location>
</feature>
<proteinExistence type="predicted"/>
<evidence type="ECO:0000256" key="1">
    <source>
        <dbReference type="ARBA" id="ARBA00004141"/>
    </source>
</evidence>
<dbReference type="Gene3D" id="1.20.120.1780">
    <property type="entry name" value="UbiA prenyltransferase"/>
    <property type="match status" value="1"/>
</dbReference>
<dbReference type="AlphaFoldDB" id="A0A523UMJ3"/>
<evidence type="ECO:0000256" key="3">
    <source>
        <dbReference type="ARBA" id="ARBA00022989"/>
    </source>
</evidence>
<evidence type="ECO:0000256" key="2">
    <source>
        <dbReference type="ARBA" id="ARBA00022692"/>
    </source>
</evidence>
<dbReference type="GO" id="GO:0016020">
    <property type="term" value="C:membrane"/>
    <property type="evidence" value="ECO:0007669"/>
    <property type="project" value="UniProtKB-SubCell"/>
</dbReference>